<evidence type="ECO:0000313" key="1">
    <source>
        <dbReference type="EMBL" id="KZS03771.1"/>
    </source>
</evidence>
<dbReference type="EMBL" id="LRGB01003212">
    <property type="protein sequence ID" value="KZS03771.1"/>
    <property type="molecule type" value="Genomic_DNA"/>
</dbReference>
<reference evidence="1 2" key="1">
    <citation type="submission" date="2016-03" db="EMBL/GenBank/DDBJ databases">
        <title>EvidentialGene: Evidence-directed Construction of Genes on Genomes.</title>
        <authorList>
            <person name="Gilbert D.G."/>
            <person name="Choi J.-H."/>
            <person name="Mockaitis K."/>
            <person name="Colbourne J."/>
            <person name="Pfrender M."/>
        </authorList>
    </citation>
    <scope>NUCLEOTIDE SEQUENCE [LARGE SCALE GENOMIC DNA]</scope>
    <source>
        <strain evidence="1 2">Xinb3</strain>
        <tissue evidence="1">Complete organism</tissue>
    </source>
</reference>
<keyword evidence="2" id="KW-1185">Reference proteome</keyword>
<evidence type="ECO:0000313" key="2">
    <source>
        <dbReference type="Proteomes" id="UP000076858"/>
    </source>
</evidence>
<organism evidence="1 2">
    <name type="scientific">Daphnia magna</name>
    <dbReference type="NCBI Taxonomy" id="35525"/>
    <lineage>
        <taxon>Eukaryota</taxon>
        <taxon>Metazoa</taxon>
        <taxon>Ecdysozoa</taxon>
        <taxon>Arthropoda</taxon>
        <taxon>Crustacea</taxon>
        <taxon>Branchiopoda</taxon>
        <taxon>Diplostraca</taxon>
        <taxon>Cladocera</taxon>
        <taxon>Anomopoda</taxon>
        <taxon>Daphniidae</taxon>
        <taxon>Daphnia</taxon>
    </lineage>
</organism>
<dbReference type="Proteomes" id="UP000076858">
    <property type="component" value="Unassembled WGS sequence"/>
</dbReference>
<dbReference type="PANTHER" id="PTHR33194">
    <property type="entry name" value="ZINC KNUCKLE DOMAINCONTAINING PROTEIN"/>
    <property type="match status" value="1"/>
</dbReference>
<sequence>MTQDLQLSQELERSYWSNSSQLIRIDSTKQRERKQGIEEFTIEYFYDILDLCRRVDPNMTEATKLAHLWRGLKQSLHEKFWSLKPNS</sequence>
<gene>
    <name evidence="1" type="ORF">APZ42_033434</name>
</gene>
<proteinExistence type="predicted"/>
<comment type="caution">
    <text evidence="1">The sequence shown here is derived from an EMBL/GenBank/DDBJ whole genome shotgun (WGS) entry which is preliminary data.</text>
</comment>
<name>A0A164L3W1_9CRUS</name>
<dbReference type="PANTHER" id="PTHR33194:SF4">
    <property type="entry name" value="CCHC-TYPE DOMAIN-CONTAINING PROTEIN"/>
    <property type="match status" value="1"/>
</dbReference>
<dbReference type="AlphaFoldDB" id="A0A164L3W1"/>
<accession>A0A164L3W1</accession>
<protein>
    <submittedName>
        <fullName evidence="1">Uncharacterized protein</fullName>
    </submittedName>
</protein>